<dbReference type="InterPro" id="IPR007459">
    <property type="entry name" value="DNA_pol3_chi"/>
</dbReference>
<protein>
    <submittedName>
        <fullName evidence="1">DNA polymerase III subunit chi</fullName>
    </submittedName>
</protein>
<sequence>MDVGFYHLTRTPLDEALPALLGKTLDAGERALVRCPDEASVAQLDEALWNVRDPVWLPHGTEKMGHAPFQPIWLTANNDAPNGAKFLFRIDGAGESEFSLFTRVFDLFDGRNSNSVQRARERWKLLKSMGHTLVYWQQQAHGWKKAG</sequence>
<dbReference type="OrthoDB" id="9795973at2"/>
<dbReference type="InterPro" id="IPR036768">
    <property type="entry name" value="PolIII_chi_sf"/>
</dbReference>
<accession>A0A4Y6UHX0</accession>
<dbReference type="NCBIfam" id="NF004347">
    <property type="entry name" value="PRK05728.1-4"/>
    <property type="match status" value="1"/>
</dbReference>
<evidence type="ECO:0000313" key="1">
    <source>
        <dbReference type="EMBL" id="QDH16410.1"/>
    </source>
</evidence>
<dbReference type="KEGG" id="ssam:E3D00_01630"/>
<evidence type="ECO:0000313" key="2">
    <source>
        <dbReference type="Proteomes" id="UP000316313"/>
    </source>
</evidence>
<dbReference type="AlphaFoldDB" id="A0A4Y6UHX0"/>
<dbReference type="GO" id="GO:0032298">
    <property type="term" value="P:positive regulation of DNA-templated DNA replication initiation"/>
    <property type="evidence" value="ECO:0007669"/>
    <property type="project" value="TreeGrafter"/>
</dbReference>
<dbReference type="GO" id="GO:0003677">
    <property type="term" value="F:DNA binding"/>
    <property type="evidence" value="ECO:0007669"/>
    <property type="project" value="InterPro"/>
</dbReference>
<organism evidence="1 2">
    <name type="scientific">Swingsia samuiensis</name>
    <dbReference type="NCBI Taxonomy" id="1293412"/>
    <lineage>
        <taxon>Bacteria</taxon>
        <taxon>Pseudomonadati</taxon>
        <taxon>Pseudomonadota</taxon>
        <taxon>Alphaproteobacteria</taxon>
        <taxon>Acetobacterales</taxon>
        <taxon>Acetobacteraceae</taxon>
        <taxon>Swingsia</taxon>
    </lineage>
</organism>
<dbReference type="SUPFAM" id="SSF102400">
    <property type="entry name" value="DNA polymerase III chi subunit"/>
    <property type="match status" value="1"/>
</dbReference>
<dbReference type="PANTHER" id="PTHR38767">
    <property type="entry name" value="DNA POLYMERASE III SUBUNIT CHI"/>
    <property type="match status" value="1"/>
</dbReference>
<proteinExistence type="predicted"/>
<dbReference type="GO" id="GO:0003887">
    <property type="term" value="F:DNA-directed DNA polymerase activity"/>
    <property type="evidence" value="ECO:0007669"/>
    <property type="project" value="InterPro"/>
</dbReference>
<dbReference type="Proteomes" id="UP000316313">
    <property type="component" value="Chromosome"/>
</dbReference>
<gene>
    <name evidence="1" type="ORF">E3D00_01630</name>
</gene>
<dbReference type="Gene3D" id="3.40.50.10110">
    <property type="entry name" value="DNA polymerase III subunit chi"/>
    <property type="match status" value="1"/>
</dbReference>
<name>A0A4Y6UHX0_9PROT</name>
<dbReference type="Pfam" id="PF04364">
    <property type="entry name" value="DNA_pol3_chi"/>
    <property type="match status" value="1"/>
</dbReference>
<dbReference type="RefSeq" id="WP_141459353.1">
    <property type="nucleotide sequence ID" value="NZ_CP038141.1"/>
</dbReference>
<dbReference type="PANTHER" id="PTHR38767:SF1">
    <property type="entry name" value="DNA POLYMERASE III SUBUNIT CHI"/>
    <property type="match status" value="1"/>
</dbReference>
<keyword evidence="2" id="KW-1185">Reference proteome</keyword>
<reference evidence="1 2" key="1">
    <citation type="submission" date="2019-03" db="EMBL/GenBank/DDBJ databases">
        <title>The complete genome sequence of Swingsia samuiensis NBRC107927(T).</title>
        <authorList>
            <person name="Chua K.-O."/>
            <person name="Chan K.-G."/>
            <person name="See-Too W.-S."/>
        </authorList>
    </citation>
    <scope>NUCLEOTIDE SEQUENCE [LARGE SCALE GENOMIC DNA]</scope>
    <source>
        <strain evidence="1 2">AH83</strain>
    </source>
</reference>
<dbReference type="EMBL" id="CP038141">
    <property type="protein sequence ID" value="QDH16410.1"/>
    <property type="molecule type" value="Genomic_DNA"/>
</dbReference>
<dbReference type="GO" id="GO:0006260">
    <property type="term" value="P:DNA replication"/>
    <property type="evidence" value="ECO:0007669"/>
    <property type="project" value="InterPro"/>
</dbReference>